<keyword evidence="4" id="KW-1185">Reference proteome</keyword>
<dbReference type="EnsemblMetazoa" id="G13792.1">
    <property type="protein sequence ID" value="G13792.1:cds"/>
    <property type="gene ID" value="G13792"/>
</dbReference>
<dbReference type="SUPFAM" id="SSF52540">
    <property type="entry name" value="P-loop containing nucleoside triphosphate hydrolases"/>
    <property type="match status" value="1"/>
</dbReference>
<dbReference type="InterPro" id="IPR049050">
    <property type="entry name" value="nSTAND3"/>
</dbReference>
<evidence type="ECO:0000313" key="4">
    <source>
        <dbReference type="Proteomes" id="UP000005408"/>
    </source>
</evidence>
<feature type="domain" description="Novel STAND NTPase 3" evidence="2">
    <location>
        <begin position="311"/>
        <end position="464"/>
    </location>
</feature>
<dbReference type="InterPro" id="IPR027417">
    <property type="entry name" value="P-loop_NTPase"/>
</dbReference>
<dbReference type="Proteomes" id="UP000005408">
    <property type="component" value="Unassembled WGS sequence"/>
</dbReference>
<organism evidence="3 4">
    <name type="scientific">Magallana gigas</name>
    <name type="common">Pacific oyster</name>
    <name type="synonym">Crassostrea gigas</name>
    <dbReference type="NCBI Taxonomy" id="29159"/>
    <lineage>
        <taxon>Eukaryota</taxon>
        <taxon>Metazoa</taxon>
        <taxon>Spiralia</taxon>
        <taxon>Lophotrochozoa</taxon>
        <taxon>Mollusca</taxon>
        <taxon>Bivalvia</taxon>
        <taxon>Autobranchia</taxon>
        <taxon>Pteriomorphia</taxon>
        <taxon>Ostreida</taxon>
        <taxon>Ostreoidea</taxon>
        <taxon>Ostreidae</taxon>
        <taxon>Magallana</taxon>
    </lineage>
</organism>
<evidence type="ECO:0000259" key="1">
    <source>
        <dbReference type="Pfam" id="PF18738"/>
    </source>
</evidence>
<protein>
    <recommendedName>
        <fullName evidence="5">DZIP3-like HEPN domain-containing protein</fullName>
    </recommendedName>
</protein>
<dbReference type="Pfam" id="PF18738">
    <property type="entry name" value="HEPN_DZIP3"/>
    <property type="match status" value="1"/>
</dbReference>
<reference evidence="3" key="1">
    <citation type="submission" date="2022-08" db="UniProtKB">
        <authorList>
            <consortium name="EnsemblMetazoa"/>
        </authorList>
    </citation>
    <scope>IDENTIFICATION</scope>
    <source>
        <strain evidence="3">05x7-T-G4-1.051#20</strain>
    </source>
</reference>
<dbReference type="Pfam" id="PF20720">
    <property type="entry name" value="nSTAND3"/>
    <property type="match status" value="1"/>
</dbReference>
<dbReference type="Gene3D" id="1.20.5.340">
    <property type="match status" value="1"/>
</dbReference>
<accession>A0A8W8IEG3</accession>
<name>A0A8W8IEG3_MAGGI</name>
<feature type="domain" description="DZIP3-like HEPN" evidence="1">
    <location>
        <begin position="73"/>
        <end position="176"/>
    </location>
</feature>
<sequence length="698" mass="80770">MSLSKYKSNKWTTHFARFARALLGPCSDVLREVLAKETSPFDLEKKVKSYISLKKKPSIRDDHERLVYGKDYSVFDITLLYFLFRNMCSIKPHKKNWGNDPEPTDKSLSANIERIRILRNDWYGHATDFSLTDSDFAIKWNYISQIVKELEGYLGTGTKYQDILIELKTCSMDPESIKFNIDEMFTDFTNLKEGFGELQTAVTNLKEGFGELQTDNTNMKVGFGDLQTDVTDLKVGFGELQIDNSNLKEGFGELQTDVTYLKESFGELKTDVTNLKENVEEIKKSNKISTTQESPLDQEIFEQWQEENSKFLSTRACKEVEKLIKSQNLVVVTGNSGSGKSAIIQHVALSYRSDGWTVKPVESVKEVIDAFPPPDDLNRGTLLVFNDPIGNESFDEEKNKLWKDHKENVKGCLRKIKMLVSCRRYILNDARVRGILKDTSCIIDLGDDQHKLDNEEKQNILEKYSEGVLSKEDINKIIKTEEYFPLLCKLYFSDKNEHKRGLQFFEEPVKVCEDEINYFRKECKENYCALVLLVLCNNQLCVEDIQKDDRLREKFELALKLCEMKTNTAPHTIGDTLKNLVGFFVKKIGDTYHFYHDFVMEVTTYVFGTDYPTETIQYADIGFLRRRVNLESSDDNTKEEVDIFTIYLNDKYVSDLADRLFNDIFGEREEECEFENQPEEIYSLEVGSFQYGHKGTKK</sequence>
<evidence type="ECO:0000259" key="2">
    <source>
        <dbReference type="Pfam" id="PF20720"/>
    </source>
</evidence>
<dbReference type="AlphaFoldDB" id="A0A8W8IEG3"/>
<evidence type="ECO:0000313" key="3">
    <source>
        <dbReference type="EnsemblMetazoa" id="G13792.1:cds"/>
    </source>
</evidence>
<dbReference type="InterPro" id="IPR041249">
    <property type="entry name" value="HEPN_DZIP3"/>
</dbReference>
<evidence type="ECO:0008006" key="5">
    <source>
        <dbReference type="Google" id="ProtNLM"/>
    </source>
</evidence>
<proteinExistence type="predicted"/>